<evidence type="ECO:0000313" key="5">
    <source>
        <dbReference type="EMBL" id="BBF87747.1"/>
    </source>
</evidence>
<dbReference type="AlphaFoldDB" id="A0A3G9GV80"/>
<organism evidence="5 6">
    <name type="scientific">Aquitalea magnusonii</name>
    <dbReference type="NCBI Taxonomy" id="332411"/>
    <lineage>
        <taxon>Bacteria</taxon>
        <taxon>Pseudomonadati</taxon>
        <taxon>Pseudomonadota</taxon>
        <taxon>Betaproteobacteria</taxon>
        <taxon>Neisseriales</taxon>
        <taxon>Chromobacteriaceae</taxon>
        <taxon>Aquitalea</taxon>
    </lineage>
</organism>
<keyword evidence="3" id="KW-0804">Transcription</keyword>
<dbReference type="PROSITE" id="PS01124">
    <property type="entry name" value="HTH_ARAC_FAMILY_2"/>
    <property type="match status" value="1"/>
</dbReference>
<accession>A0A3G9GV80</accession>
<evidence type="ECO:0000313" key="6">
    <source>
        <dbReference type="Proteomes" id="UP000198290"/>
    </source>
</evidence>
<dbReference type="Pfam" id="PF12833">
    <property type="entry name" value="HTH_18"/>
    <property type="match status" value="1"/>
</dbReference>
<name>A0A3G9GV80_9NEIS</name>
<dbReference type="SUPFAM" id="SSF51215">
    <property type="entry name" value="Regulatory protein AraC"/>
    <property type="match status" value="1"/>
</dbReference>
<evidence type="ECO:0000256" key="1">
    <source>
        <dbReference type="ARBA" id="ARBA00023015"/>
    </source>
</evidence>
<evidence type="ECO:0000256" key="3">
    <source>
        <dbReference type="ARBA" id="ARBA00023163"/>
    </source>
</evidence>
<dbReference type="GO" id="GO:0003700">
    <property type="term" value="F:DNA-binding transcription factor activity"/>
    <property type="evidence" value="ECO:0007669"/>
    <property type="project" value="InterPro"/>
</dbReference>
<dbReference type="KEGG" id="amah:DLM_4174"/>
<dbReference type="PANTHER" id="PTHR46796">
    <property type="entry name" value="HTH-TYPE TRANSCRIPTIONAL ACTIVATOR RHAS-RELATED"/>
    <property type="match status" value="1"/>
</dbReference>
<dbReference type="InterPro" id="IPR009057">
    <property type="entry name" value="Homeodomain-like_sf"/>
</dbReference>
<dbReference type="InterPro" id="IPR018060">
    <property type="entry name" value="HTH_AraC"/>
</dbReference>
<dbReference type="GO" id="GO:0043565">
    <property type="term" value="F:sequence-specific DNA binding"/>
    <property type="evidence" value="ECO:0007669"/>
    <property type="project" value="InterPro"/>
</dbReference>
<evidence type="ECO:0000259" key="4">
    <source>
        <dbReference type="PROSITE" id="PS01124"/>
    </source>
</evidence>
<dbReference type="Pfam" id="PF02311">
    <property type="entry name" value="AraC_binding"/>
    <property type="match status" value="1"/>
</dbReference>
<proteinExistence type="predicted"/>
<feature type="domain" description="HTH araC/xylS-type" evidence="4">
    <location>
        <begin position="186"/>
        <end position="283"/>
    </location>
</feature>
<dbReference type="Proteomes" id="UP000198290">
    <property type="component" value="Chromosome"/>
</dbReference>
<protein>
    <submittedName>
        <fullName evidence="5">Transcriptional regulator, AraC family</fullName>
    </submittedName>
</protein>
<keyword evidence="1" id="KW-0805">Transcription regulation</keyword>
<dbReference type="EMBL" id="AP018823">
    <property type="protein sequence ID" value="BBF87747.1"/>
    <property type="molecule type" value="Genomic_DNA"/>
</dbReference>
<reference evidence="6" key="1">
    <citation type="journal article" date="2017" name="Biotechnol. Biofuels">
        <title>Evaluation of environmental bacterial communities as a factor affecting the growth of duckweed Lemna minor.</title>
        <authorList>
            <person name="Ishizawa H."/>
            <person name="Kuroda M."/>
            <person name="Morikawa M."/>
            <person name="Ike M."/>
        </authorList>
    </citation>
    <scope>NUCLEOTIDE SEQUENCE [LARGE SCALE GENOMIC DNA]</scope>
    <source>
        <strain evidence="6">H3</strain>
    </source>
</reference>
<reference evidence="6" key="3">
    <citation type="journal article" date="2017" name="Plant Physiol. Biochem.">
        <title>Differential oxidative and antioxidative response of duckweed Lemna minor toward plant growth promoting/inhibiting bacteria.</title>
        <authorList>
            <person name="Ishizawa H."/>
            <person name="Kuroda M."/>
            <person name="Morikawa M."/>
            <person name="Ike M."/>
        </authorList>
    </citation>
    <scope>NUCLEOTIDE SEQUENCE [LARGE SCALE GENOMIC DNA]</scope>
    <source>
        <strain evidence="6">H3</strain>
    </source>
</reference>
<dbReference type="InterPro" id="IPR050204">
    <property type="entry name" value="AraC_XylS_family_regulators"/>
</dbReference>
<dbReference type="InterPro" id="IPR037923">
    <property type="entry name" value="HTH-like"/>
</dbReference>
<reference evidence="5 6" key="2">
    <citation type="journal article" date="2017" name="Genome Announc.">
        <title>Draft genome sequence of Aquitalea magnusonii strain H3, a plant growth-promoting bacterium of duckweed Lemna minor.</title>
        <authorList>
            <person name="Ishizawa H."/>
            <person name="Kuroda M."/>
            <person name="Ike M."/>
        </authorList>
    </citation>
    <scope>NUCLEOTIDE SEQUENCE [LARGE SCALE GENOMIC DNA]</scope>
    <source>
        <strain evidence="5 6">H3</strain>
    </source>
</reference>
<keyword evidence="6" id="KW-1185">Reference proteome</keyword>
<dbReference type="SMART" id="SM00342">
    <property type="entry name" value="HTH_ARAC"/>
    <property type="match status" value="1"/>
</dbReference>
<dbReference type="Gene3D" id="1.10.10.60">
    <property type="entry name" value="Homeodomain-like"/>
    <property type="match status" value="2"/>
</dbReference>
<keyword evidence="2" id="KW-0238">DNA-binding</keyword>
<dbReference type="STRING" id="332411.VI06_09345"/>
<dbReference type="InterPro" id="IPR003313">
    <property type="entry name" value="AraC-bd"/>
</dbReference>
<dbReference type="PANTHER" id="PTHR46796:SF2">
    <property type="entry name" value="TRANSCRIPTIONAL REGULATORY PROTEIN"/>
    <property type="match status" value="1"/>
</dbReference>
<sequence>MQGTSFVPRAAMPQSEHEFSRLFRADDIAPLECLDAFYREQVFAPHFHEEYVVNALLAGAQAYRHRGGNHIAGVGALVLMNPGEVHTGECAHQQGWAYRGFYPSASLIGQLAAEISGQSGGTPYFRDTVVLDPQLAAQLNQLHALLRDSRDTLQRESALYAVFSQVVLRHMQIAERPQRPWPQAVERARQMLADCVADNLSLATLAAAVGLSPWQLNRQFSRHLGLPPVAWRNQLRVVRARQMLAGGHSPAAAAQALGFADQPHLTRIFRQALGITPAAYQRSLRR</sequence>
<dbReference type="SUPFAM" id="SSF46689">
    <property type="entry name" value="Homeodomain-like"/>
    <property type="match status" value="2"/>
</dbReference>
<gene>
    <name evidence="5" type="ORF">DLM_4174</name>
</gene>
<evidence type="ECO:0000256" key="2">
    <source>
        <dbReference type="ARBA" id="ARBA00023125"/>
    </source>
</evidence>